<dbReference type="PROSITE" id="PS51257">
    <property type="entry name" value="PROKAR_LIPOPROTEIN"/>
    <property type="match status" value="1"/>
</dbReference>
<dbReference type="STRING" id="996166.SAMN05192554_104110"/>
<organism evidence="2 3">
    <name type="scientific">Haloarchaeobius iranensis</name>
    <dbReference type="NCBI Taxonomy" id="996166"/>
    <lineage>
        <taxon>Archaea</taxon>
        <taxon>Methanobacteriati</taxon>
        <taxon>Methanobacteriota</taxon>
        <taxon>Stenosarchaea group</taxon>
        <taxon>Halobacteria</taxon>
        <taxon>Halobacteriales</taxon>
        <taxon>Halorubellaceae</taxon>
        <taxon>Haloarchaeobius</taxon>
    </lineage>
</organism>
<protein>
    <recommendedName>
        <fullName evidence="4">Transglutaminase-like superfamily protein</fullName>
    </recommendedName>
</protein>
<dbReference type="EMBL" id="FNIA01000004">
    <property type="protein sequence ID" value="SDM58890.1"/>
    <property type="molecule type" value="Genomic_DNA"/>
</dbReference>
<dbReference type="Gene3D" id="3.10.620.30">
    <property type="match status" value="1"/>
</dbReference>
<dbReference type="OrthoDB" id="110514at2157"/>
<sequence>MKRRHLLGACAGVTSLLGGCVSRVQVPTEDDPARRRSNPVNRGDLVRPQDDSLRRVSDLPLVSLKRAPAPPEGEPQPAESPSNGGELTVTDEYWRNRTHVTAYSIDGVEVEVYPDQPVGDSDVGKLYVALMEYPRQQVIAEGTSERFQRSQRRQSITVDFDLSTAPRNERLQYVVFLLPGDADIDSVDPGRTEFVMETDPFVVYSGEERIRRAPTGEEPGESTGSRYSRTPIEGAYLLRIGGRTAGRDWDLNLLVFKSAHEESWRRSRGRARHEYVTVELVNGAANELATLLYEEAGSNGANGENARVEFAVDVVQSLPYAPDSVTAGFDDYTKFILETLVDGGNDCEDTAILLASVLEASAFNKDAVLIQPPGHMAVGVWGPELEGYKYHHEGRTYTYIETTNPGWSIGDAPEAYQGERAEIHQV</sequence>
<gene>
    <name evidence="2" type="ORF">SAMN05192554_104110</name>
</gene>
<dbReference type="AlphaFoldDB" id="A0A1G9UG09"/>
<dbReference type="PANTHER" id="PTHR39327:SF1">
    <property type="entry name" value="BLR5470 PROTEIN"/>
    <property type="match status" value="1"/>
</dbReference>
<dbReference type="Proteomes" id="UP000199370">
    <property type="component" value="Unassembled WGS sequence"/>
</dbReference>
<evidence type="ECO:0000313" key="2">
    <source>
        <dbReference type="EMBL" id="SDM58890.1"/>
    </source>
</evidence>
<accession>A0A1G9UG09</accession>
<keyword evidence="3" id="KW-1185">Reference proteome</keyword>
<dbReference type="PANTHER" id="PTHR39327">
    <property type="match status" value="1"/>
</dbReference>
<feature type="region of interest" description="Disordered" evidence="1">
    <location>
        <begin position="26"/>
        <end position="89"/>
    </location>
</feature>
<evidence type="ECO:0008006" key="4">
    <source>
        <dbReference type="Google" id="ProtNLM"/>
    </source>
</evidence>
<evidence type="ECO:0000313" key="3">
    <source>
        <dbReference type="Proteomes" id="UP000199370"/>
    </source>
</evidence>
<evidence type="ECO:0000256" key="1">
    <source>
        <dbReference type="SAM" id="MobiDB-lite"/>
    </source>
</evidence>
<feature type="compositionally biased region" description="Basic and acidic residues" evidence="1">
    <location>
        <begin position="44"/>
        <end position="57"/>
    </location>
</feature>
<name>A0A1G9UG09_9EURY</name>
<dbReference type="InterPro" id="IPR010319">
    <property type="entry name" value="Transglutaminase-like_Cys_pept"/>
</dbReference>
<reference evidence="2 3" key="1">
    <citation type="submission" date="2016-10" db="EMBL/GenBank/DDBJ databases">
        <authorList>
            <person name="de Groot N.N."/>
        </authorList>
    </citation>
    <scope>NUCLEOTIDE SEQUENCE [LARGE SCALE GENOMIC DNA]</scope>
    <source>
        <strain evidence="3">EB21,IBRC-M 10013,KCTC 4048</strain>
    </source>
</reference>
<proteinExistence type="predicted"/>
<dbReference type="RefSeq" id="WP_139172252.1">
    <property type="nucleotide sequence ID" value="NZ_FNIA01000004.1"/>
</dbReference>